<dbReference type="AlphaFoldDB" id="W9GTT4"/>
<dbReference type="Gene3D" id="3.40.50.2000">
    <property type="entry name" value="Glycogen Phosphorylase B"/>
    <property type="match status" value="1"/>
</dbReference>
<reference evidence="1 2" key="1">
    <citation type="submission" date="2013-08" db="EMBL/GenBank/DDBJ databases">
        <title>The genome sequence of Skermanella stibiiresistens.</title>
        <authorList>
            <person name="Zhu W."/>
            <person name="Wang G."/>
        </authorList>
    </citation>
    <scope>NUCLEOTIDE SEQUENCE [LARGE SCALE GENOMIC DNA]</scope>
    <source>
        <strain evidence="1 2">SB22</strain>
    </source>
</reference>
<evidence type="ECO:0000313" key="2">
    <source>
        <dbReference type="Proteomes" id="UP000019486"/>
    </source>
</evidence>
<dbReference type="Proteomes" id="UP000019486">
    <property type="component" value="Unassembled WGS sequence"/>
</dbReference>
<dbReference type="SUPFAM" id="SSF53756">
    <property type="entry name" value="UDP-Glycosyltransferase/glycogen phosphorylase"/>
    <property type="match status" value="1"/>
</dbReference>
<protein>
    <recommendedName>
        <fullName evidence="3">Glycosyl transferase family 28 C-terminal domain-containing protein</fullName>
    </recommendedName>
</protein>
<sequence>MLFFTSNGVGMGHLARAIAIARRLGPGFRPVIVTLSQAFGICRDFGIHAEYLPYHRYTGAAAPEWNAGLADELGLIADSHEASALVFDGVVPYGGLLTALRARPGLATAWCRIGMWRMRREAALLAHEDRFDLVIEPGELARPFDQGPTRIHRSRTLTVPPIRLLDDSEQMTRAEARADLGIAQDRTAVLVALGSGNNQDRQDLTRCCIDALLARGDVDVVEASWLMSDGRAARDPRVVPLERFPHARWINAFDAAVAAASYGLYHELAAASVPTLFIPNEHPENDDQLARARFAESRGLGLCLRAAEAALMGRMLDHLLAPPTLADLGRLRPLAGADGRNGAAAAAALVATLARCRANRTADDPRP</sequence>
<evidence type="ECO:0000313" key="1">
    <source>
        <dbReference type="EMBL" id="EWY35842.1"/>
    </source>
</evidence>
<evidence type="ECO:0008006" key="3">
    <source>
        <dbReference type="Google" id="ProtNLM"/>
    </source>
</evidence>
<dbReference type="EMBL" id="AVFL01000065">
    <property type="protein sequence ID" value="EWY35842.1"/>
    <property type="molecule type" value="Genomic_DNA"/>
</dbReference>
<keyword evidence="2" id="KW-1185">Reference proteome</keyword>
<proteinExistence type="predicted"/>
<comment type="caution">
    <text evidence="1">The sequence shown here is derived from an EMBL/GenBank/DDBJ whole genome shotgun (WGS) entry which is preliminary data.</text>
</comment>
<name>W9GTT4_9PROT</name>
<accession>W9GTT4</accession>
<gene>
    <name evidence="1" type="ORF">N825_34075</name>
</gene>
<organism evidence="1 2">
    <name type="scientific">Skermanella stibiiresistens SB22</name>
    <dbReference type="NCBI Taxonomy" id="1385369"/>
    <lineage>
        <taxon>Bacteria</taxon>
        <taxon>Pseudomonadati</taxon>
        <taxon>Pseudomonadota</taxon>
        <taxon>Alphaproteobacteria</taxon>
        <taxon>Rhodospirillales</taxon>
        <taxon>Azospirillaceae</taxon>
        <taxon>Skermanella</taxon>
    </lineage>
</organism>
<dbReference type="STRING" id="1385369.N825_34075"/>